<dbReference type="Proteomes" id="UP001158045">
    <property type="component" value="Unassembled WGS sequence"/>
</dbReference>
<accession>A0ABT6N947</accession>
<gene>
    <name evidence="1" type="ORF">QE109_02195</name>
</gene>
<protein>
    <submittedName>
        <fullName evidence="1">Uncharacterized protein</fullName>
    </submittedName>
</protein>
<comment type="caution">
    <text evidence="1">The sequence shown here is derived from an EMBL/GenBank/DDBJ whole genome shotgun (WGS) entry which is preliminary data.</text>
</comment>
<evidence type="ECO:0000313" key="2">
    <source>
        <dbReference type="Proteomes" id="UP001158045"/>
    </source>
</evidence>
<sequence>MKRLLIIILSIFVLIKVVIITSNYIENRTLETTNDFYNTAFLISTNTYVRVYSLPLKTSLDEVNSYKNDIEGFYEEYKSLKTTKETLEGEVVLDNLFKITYEIINDCEEILSSNQYMDNNDVVNKSFEAEKYYLELEAVINKKGIKISSEVKAEATNFFFKKVVKIINV</sequence>
<dbReference type="RefSeq" id="WP_281092737.1">
    <property type="nucleotide sequence ID" value="NZ_JARYZI010000001.1"/>
</dbReference>
<evidence type="ECO:0000313" key="1">
    <source>
        <dbReference type="EMBL" id="MDH8676937.1"/>
    </source>
</evidence>
<proteinExistence type="predicted"/>
<reference evidence="1 2" key="1">
    <citation type="submission" date="2023-04" db="EMBL/GenBank/DDBJ databases">
        <title>Fusibacter bizertensis strain WBS, isolated from littoral bottom sediments of the Arctic seas - biochemical and genomic analysis.</title>
        <authorList>
            <person name="Brioukhanov A.L."/>
        </authorList>
    </citation>
    <scope>NUCLEOTIDE SEQUENCE [LARGE SCALE GENOMIC DNA]</scope>
    <source>
        <strain evidence="1 2">WBS</strain>
    </source>
</reference>
<name>A0ABT6N947_9FIRM</name>
<organism evidence="1 2">
    <name type="scientific">Fusibacter bizertensis</name>
    <dbReference type="NCBI Taxonomy" id="1488331"/>
    <lineage>
        <taxon>Bacteria</taxon>
        <taxon>Bacillati</taxon>
        <taxon>Bacillota</taxon>
        <taxon>Clostridia</taxon>
        <taxon>Eubacteriales</taxon>
        <taxon>Eubacteriales Family XII. Incertae Sedis</taxon>
        <taxon>Fusibacter</taxon>
    </lineage>
</organism>
<dbReference type="EMBL" id="JARYZI010000001">
    <property type="protein sequence ID" value="MDH8676937.1"/>
    <property type="molecule type" value="Genomic_DNA"/>
</dbReference>
<keyword evidence="2" id="KW-1185">Reference proteome</keyword>